<dbReference type="PANTHER" id="PTHR47878">
    <property type="entry name" value="OXIDOREDUCTASE FAD/NAD(P)-BINDING DOMAIN PROTEIN"/>
    <property type="match status" value="1"/>
</dbReference>
<dbReference type="EMBL" id="JABBNT010000001">
    <property type="protein sequence ID" value="NMM43835.1"/>
    <property type="molecule type" value="Genomic_DNA"/>
</dbReference>
<dbReference type="Proteomes" id="UP000539372">
    <property type="component" value="Unassembled WGS sequence"/>
</dbReference>
<comment type="catalytic activity">
    <reaction evidence="9">
        <text>2 reduced [2Fe-2S]-[ferredoxin] + NADP(+) + H(+) = 2 oxidized [2Fe-2S]-[ferredoxin] + NADPH</text>
        <dbReference type="Rhea" id="RHEA:20125"/>
        <dbReference type="Rhea" id="RHEA-COMP:10000"/>
        <dbReference type="Rhea" id="RHEA-COMP:10001"/>
        <dbReference type="ChEBI" id="CHEBI:15378"/>
        <dbReference type="ChEBI" id="CHEBI:33737"/>
        <dbReference type="ChEBI" id="CHEBI:33738"/>
        <dbReference type="ChEBI" id="CHEBI:57783"/>
        <dbReference type="ChEBI" id="CHEBI:58349"/>
        <dbReference type="EC" id="1.18.1.2"/>
    </reaction>
</comment>
<dbReference type="SUPFAM" id="SSF52343">
    <property type="entry name" value="Ferredoxin reductase-like, C-terminal NADP-linked domain"/>
    <property type="match status" value="1"/>
</dbReference>
<sequence length="265" mass="29653">MDLNPQTIPSSVQLVTVVDVHHWTERLFSFRVTRPDSFRFRSGEFVMIGLMKDDGKPLLRAYSIASPAWDHELDFFSIKVEDGPLTSRLQKIVVGDQILLGKKPTGTLVLDALLPGKNLYLFSTGTGIAPFASVIRDPETYDRFEKVILTHTCRQVDELAYGEKLVKDTLEDPLVGEMVQGRLFHYTSTTREDHIHTGRITTLIENGQLFRDLGEEPLNAERDRVMICGSMDMLNDTKALCEAAGLEEGANSKPGHFVIEKAFAG</sequence>
<dbReference type="InterPro" id="IPR001433">
    <property type="entry name" value="OxRdtase_FAD/NAD-bd"/>
</dbReference>
<evidence type="ECO:0000256" key="8">
    <source>
        <dbReference type="ARBA" id="ARBA00023002"/>
    </source>
</evidence>
<dbReference type="InterPro" id="IPR039261">
    <property type="entry name" value="FNR_nucleotide-bd"/>
</dbReference>
<keyword evidence="7" id="KW-0521">NADP</keyword>
<keyword evidence="8" id="KW-0560">Oxidoreductase</keyword>
<evidence type="ECO:0000313" key="11">
    <source>
        <dbReference type="EMBL" id="NMM43835.1"/>
    </source>
</evidence>
<organism evidence="11 12">
    <name type="scientific">Pacificispira spongiicola</name>
    <dbReference type="NCBI Taxonomy" id="2729598"/>
    <lineage>
        <taxon>Bacteria</taxon>
        <taxon>Pseudomonadati</taxon>
        <taxon>Pseudomonadota</taxon>
        <taxon>Alphaproteobacteria</taxon>
        <taxon>Rhodospirillales</taxon>
        <taxon>Rhodospirillaceae</taxon>
        <taxon>Pacificispira</taxon>
    </lineage>
</organism>
<dbReference type="Gene3D" id="3.40.50.80">
    <property type="entry name" value="Nucleotide-binding domain of ferredoxin-NADP reductase (FNR) module"/>
    <property type="match status" value="1"/>
</dbReference>
<dbReference type="InterPro" id="IPR017927">
    <property type="entry name" value="FAD-bd_FR_type"/>
</dbReference>
<gene>
    <name evidence="11" type="ORF">HH303_05060</name>
</gene>
<dbReference type="Pfam" id="PF00970">
    <property type="entry name" value="FAD_binding_6"/>
    <property type="match status" value="1"/>
</dbReference>
<evidence type="ECO:0000256" key="2">
    <source>
        <dbReference type="ARBA" id="ARBA00008312"/>
    </source>
</evidence>
<evidence type="ECO:0000256" key="1">
    <source>
        <dbReference type="ARBA" id="ARBA00001974"/>
    </source>
</evidence>
<dbReference type="GO" id="GO:0004324">
    <property type="term" value="F:ferredoxin-NADP+ reductase activity"/>
    <property type="evidence" value="ECO:0007669"/>
    <property type="project" value="UniProtKB-EC"/>
</dbReference>
<dbReference type="PANTHER" id="PTHR47878:SF1">
    <property type="entry name" value="FLAVODOXIN_FERREDOXIN--NADP REDUCTASE"/>
    <property type="match status" value="1"/>
</dbReference>
<keyword evidence="12" id="KW-1185">Reference proteome</keyword>
<keyword evidence="6" id="KW-0274">FAD</keyword>
<dbReference type="PROSITE" id="PS51384">
    <property type="entry name" value="FAD_FR"/>
    <property type="match status" value="1"/>
</dbReference>
<dbReference type="GO" id="GO:0000166">
    <property type="term" value="F:nucleotide binding"/>
    <property type="evidence" value="ECO:0007669"/>
    <property type="project" value="UniProtKB-KW"/>
</dbReference>
<dbReference type="Pfam" id="PF00175">
    <property type="entry name" value="NAD_binding_1"/>
    <property type="match status" value="1"/>
</dbReference>
<comment type="similarity">
    <text evidence="2">Belongs to the ferredoxin--NADP reductase type 1 family.</text>
</comment>
<accession>A0A7Y0HDN5</accession>
<dbReference type="Gene3D" id="2.40.30.10">
    <property type="entry name" value="Translation factors"/>
    <property type="match status" value="1"/>
</dbReference>
<evidence type="ECO:0000256" key="5">
    <source>
        <dbReference type="ARBA" id="ARBA00022741"/>
    </source>
</evidence>
<dbReference type="GO" id="GO:0034599">
    <property type="term" value="P:cellular response to oxidative stress"/>
    <property type="evidence" value="ECO:0007669"/>
    <property type="project" value="TreeGrafter"/>
</dbReference>
<evidence type="ECO:0000256" key="6">
    <source>
        <dbReference type="ARBA" id="ARBA00022827"/>
    </source>
</evidence>
<dbReference type="InterPro" id="IPR051930">
    <property type="entry name" value="FNR_type-1"/>
</dbReference>
<evidence type="ECO:0000259" key="10">
    <source>
        <dbReference type="PROSITE" id="PS51384"/>
    </source>
</evidence>
<evidence type="ECO:0000256" key="9">
    <source>
        <dbReference type="ARBA" id="ARBA00047776"/>
    </source>
</evidence>
<keyword evidence="5" id="KW-0547">Nucleotide-binding</keyword>
<dbReference type="GO" id="GO:0042167">
    <property type="term" value="P:heme catabolic process"/>
    <property type="evidence" value="ECO:0007669"/>
    <property type="project" value="TreeGrafter"/>
</dbReference>
<dbReference type="AlphaFoldDB" id="A0A7Y0HDN5"/>
<evidence type="ECO:0000256" key="3">
    <source>
        <dbReference type="ARBA" id="ARBA00013223"/>
    </source>
</evidence>
<evidence type="ECO:0000256" key="7">
    <source>
        <dbReference type="ARBA" id="ARBA00022857"/>
    </source>
</evidence>
<evidence type="ECO:0000256" key="4">
    <source>
        <dbReference type="ARBA" id="ARBA00022630"/>
    </source>
</evidence>
<feature type="domain" description="FAD-binding FR-type" evidence="10">
    <location>
        <begin position="10"/>
        <end position="111"/>
    </location>
</feature>
<comment type="caution">
    <text evidence="11">The sequence shown here is derived from an EMBL/GenBank/DDBJ whole genome shotgun (WGS) entry which is preliminary data.</text>
</comment>
<reference evidence="11 12" key="1">
    <citation type="submission" date="2020-04" db="EMBL/GenBank/DDBJ databases">
        <title>Rhodospirillaceae bacterium KN72 isolated from deep sea.</title>
        <authorList>
            <person name="Zhang D.-C."/>
        </authorList>
    </citation>
    <scope>NUCLEOTIDE SEQUENCE [LARGE SCALE GENOMIC DNA]</scope>
    <source>
        <strain evidence="11 12">KN72</strain>
    </source>
</reference>
<dbReference type="InterPro" id="IPR017938">
    <property type="entry name" value="Riboflavin_synthase-like_b-brl"/>
</dbReference>
<dbReference type="CDD" id="cd06195">
    <property type="entry name" value="FNR1"/>
    <property type="match status" value="1"/>
</dbReference>
<proteinExistence type="inferred from homology"/>
<comment type="cofactor">
    <cofactor evidence="1">
        <name>FAD</name>
        <dbReference type="ChEBI" id="CHEBI:57692"/>
    </cofactor>
</comment>
<protein>
    <recommendedName>
        <fullName evidence="3">ferredoxin--NADP(+) reductase</fullName>
        <ecNumber evidence="3">1.18.1.2</ecNumber>
    </recommendedName>
</protein>
<evidence type="ECO:0000313" key="12">
    <source>
        <dbReference type="Proteomes" id="UP000539372"/>
    </source>
</evidence>
<dbReference type="RefSeq" id="WP_169624078.1">
    <property type="nucleotide sequence ID" value="NZ_JABBNT010000001.1"/>
</dbReference>
<keyword evidence="4" id="KW-0285">Flavoprotein</keyword>
<dbReference type="SUPFAM" id="SSF63380">
    <property type="entry name" value="Riboflavin synthase domain-like"/>
    <property type="match status" value="1"/>
</dbReference>
<dbReference type="EC" id="1.18.1.2" evidence="3"/>
<dbReference type="InterPro" id="IPR008333">
    <property type="entry name" value="Cbr1-like_FAD-bd_dom"/>
</dbReference>
<name>A0A7Y0HDN5_9PROT</name>
<dbReference type="InterPro" id="IPR033892">
    <property type="entry name" value="FNR_bac"/>
</dbReference>